<protein>
    <recommendedName>
        <fullName evidence="3">XPG-I domain-containing protein</fullName>
    </recommendedName>
</protein>
<organism evidence="4 5">
    <name type="scientific">Stereocaulon virgatum</name>
    <dbReference type="NCBI Taxonomy" id="373712"/>
    <lineage>
        <taxon>Eukaryota</taxon>
        <taxon>Fungi</taxon>
        <taxon>Dikarya</taxon>
        <taxon>Ascomycota</taxon>
        <taxon>Pezizomycotina</taxon>
        <taxon>Lecanoromycetes</taxon>
        <taxon>OSLEUM clade</taxon>
        <taxon>Lecanoromycetidae</taxon>
        <taxon>Lecanorales</taxon>
        <taxon>Lecanorineae</taxon>
        <taxon>Stereocaulaceae</taxon>
        <taxon>Stereocaulon</taxon>
    </lineage>
</organism>
<dbReference type="EMBL" id="JBEFKJ010000001">
    <property type="protein sequence ID" value="KAL2048106.1"/>
    <property type="molecule type" value="Genomic_DNA"/>
</dbReference>
<keyword evidence="1" id="KW-0810">Translation regulation</keyword>
<keyword evidence="5" id="KW-1185">Reference proteome</keyword>
<evidence type="ECO:0000313" key="5">
    <source>
        <dbReference type="Proteomes" id="UP001590950"/>
    </source>
</evidence>
<evidence type="ECO:0000256" key="2">
    <source>
        <dbReference type="ARBA" id="ARBA00024023"/>
    </source>
</evidence>
<dbReference type="Gene3D" id="3.40.50.1010">
    <property type="entry name" value="5'-nuclease"/>
    <property type="match status" value="1"/>
</dbReference>
<gene>
    <name evidence="4" type="ORF">N7G274_000017</name>
</gene>
<dbReference type="SUPFAM" id="SSF88723">
    <property type="entry name" value="PIN domain-like"/>
    <property type="match status" value="1"/>
</dbReference>
<dbReference type="CDD" id="cd09902">
    <property type="entry name" value="H3TH_MKT1"/>
    <property type="match status" value="1"/>
</dbReference>
<comment type="similarity">
    <text evidence="2">Belongs to the XPG/RAD2 endonuclease family.</text>
</comment>
<dbReference type="PANTHER" id="PTHR11081:SF32">
    <property type="entry name" value="POST-TRANSCRIPTIONAL REGULATOR MKT1"/>
    <property type="match status" value="1"/>
</dbReference>
<accession>A0ABR4ATM5</accession>
<evidence type="ECO:0000313" key="4">
    <source>
        <dbReference type="EMBL" id="KAL2048106.1"/>
    </source>
</evidence>
<dbReference type="InterPro" id="IPR022039">
    <property type="entry name" value="MKT1_C"/>
</dbReference>
<sequence>MGIQLFDDWSGKVAKSFDLKFLKGCKIGVDATYFLRSLPKESLQPALGGVPLCLETKAIARINNLQTAGLQLHFVFNGLDSGIGYDPVARAARAAEANHKAFSIYEARHAAEANEVFRSSGLSDITSMSETLKKILYEHGIPFTVAPYSALAQLVYYERHPSQYIDAVYGPSDLFCFGIDKMITNFKPEASQFDWIDRRDCLADLGNISSHVFIDALMLAGSDLLPMFPSFMNQTVYPKPPTFRSIVQVISTSGASVPRLCAQSLANPSVKTQYLDQYKRAMARIRHHVVITAEGDVEALNKEIAPDDIHECIGLRLPEELYMYLSRGMLRPRVLNWLTSGKINITQPLAGGDGQPYQDLVKTQLEPLRRQALSLLTKPINWYFRFEDITTRLWFDPTYEGKFKIEPLLSATDQLSTWHVKNDLIADFTNEDMPSGSLSFALLTLGNVDLAAKTVTPKPKVGHEPLKLPNEILANVVWRFLQLRGYVDEQHQLTEWGKILETALDAAGTRKDQEEAVFIAVELLRFELVSPDTMFLGYAGAPEHGTDIEKRNVMMVSRVACLGKIRHQPKAYSGPLSRHLLAYQSIISNLQASLRDLVEMILTAMFLEGSVNRDRDDWMQLSLGLPFYEEHSCALGVLTMHYLDELCLYTSEATSKVTRSAVREKGQSWIQNSDFSGSLDDAFQVWDALYKGVKAAGNKVKDRQMWDEVNEWLSERK</sequence>
<dbReference type="Pfam" id="PF12247">
    <property type="entry name" value="MKT1_N"/>
    <property type="match status" value="1"/>
</dbReference>
<feature type="domain" description="XPG-I" evidence="3">
    <location>
        <begin position="137"/>
        <end position="207"/>
    </location>
</feature>
<dbReference type="InterPro" id="IPR006084">
    <property type="entry name" value="XPG/Rad2"/>
</dbReference>
<evidence type="ECO:0000256" key="1">
    <source>
        <dbReference type="ARBA" id="ARBA00022845"/>
    </source>
</evidence>
<dbReference type="InterPro" id="IPR029060">
    <property type="entry name" value="PIN-like_dom_sf"/>
</dbReference>
<dbReference type="InterPro" id="IPR006086">
    <property type="entry name" value="XPG-I_dom"/>
</dbReference>
<evidence type="ECO:0000259" key="3">
    <source>
        <dbReference type="SMART" id="SM00484"/>
    </source>
</evidence>
<comment type="caution">
    <text evidence="4">The sequence shown here is derived from an EMBL/GenBank/DDBJ whole genome shotgun (WGS) entry which is preliminary data.</text>
</comment>
<reference evidence="4 5" key="1">
    <citation type="submission" date="2024-09" db="EMBL/GenBank/DDBJ databases">
        <title>Rethinking Asexuality: The Enigmatic Case of Functional Sexual Genes in Lepraria (Stereocaulaceae).</title>
        <authorList>
            <person name="Doellman M."/>
            <person name="Sun Y."/>
            <person name="Barcenas-Pena A."/>
            <person name="Lumbsch H.T."/>
            <person name="Grewe F."/>
        </authorList>
    </citation>
    <scope>NUCLEOTIDE SEQUENCE [LARGE SCALE GENOMIC DNA]</scope>
    <source>
        <strain evidence="4 5">Mercado 3170</strain>
    </source>
</reference>
<dbReference type="PANTHER" id="PTHR11081">
    <property type="entry name" value="FLAP ENDONUCLEASE FAMILY MEMBER"/>
    <property type="match status" value="1"/>
</dbReference>
<dbReference type="Proteomes" id="UP001590950">
    <property type="component" value="Unassembled WGS sequence"/>
</dbReference>
<name>A0ABR4ATM5_9LECA</name>
<proteinExistence type="inferred from homology"/>
<dbReference type="SMART" id="SM00484">
    <property type="entry name" value="XPGI"/>
    <property type="match status" value="1"/>
</dbReference>
<dbReference type="Pfam" id="PF12246">
    <property type="entry name" value="MKT1_C"/>
    <property type="match status" value="1"/>
</dbReference>
<dbReference type="InterPro" id="IPR037314">
    <property type="entry name" value="MKT1_H3TH"/>
</dbReference>
<dbReference type="CDD" id="cd09858">
    <property type="entry name" value="PIN_MKT1"/>
    <property type="match status" value="1"/>
</dbReference>
<dbReference type="InterPro" id="IPR022040">
    <property type="entry name" value="MKT1_N"/>
</dbReference>